<feature type="binding site" evidence="18">
    <location>
        <begin position="57"/>
        <end position="61"/>
    </location>
    <ligand>
        <name>(6S)-NADPHX</name>
        <dbReference type="ChEBI" id="CHEBI:64076"/>
    </ligand>
</feature>
<dbReference type="SUPFAM" id="SSF53613">
    <property type="entry name" value="Ribokinase-like"/>
    <property type="match status" value="1"/>
</dbReference>
<evidence type="ECO:0000256" key="17">
    <source>
        <dbReference type="HAMAP-Rule" id="MF_01965"/>
    </source>
</evidence>
<name>A0A8J8M6U6_9FIRM</name>
<evidence type="ECO:0000256" key="15">
    <source>
        <dbReference type="ARBA" id="ARBA00048238"/>
    </source>
</evidence>
<dbReference type="InterPro" id="IPR000631">
    <property type="entry name" value="CARKD"/>
</dbReference>
<dbReference type="SUPFAM" id="SSF64153">
    <property type="entry name" value="YjeF N-terminal domain-like"/>
    <property type="match status" value="1"/>
</dbReference>
<dbReference type="GO" id="GO:0110051">
    <property type="term" value="P:metabolite repair"/>
    <property type="evidence" value="ECO:0007669"/>
    <property type="project" value="TreeGrafter"/>
</dbReference>
<feature type="binding site" evidence="17">
    <location>
        <position position="451"/>
    </location>
    <ligand>
        <name>AMP</name>
        <dbReference type="ChEBI" id="CHEBI:456215"/>
    </ligand>
</feature>
<evidence type="ECO:0000256" key="5">
    <source>
        <dbReference type="ARBA" id="ARBA00022723"/>
    </source>
</evidence>
<dbReference type="InterPro" id="IPR030677">
    <property type="entry name" value="Nnr"/>
</dbReference>
<comment type="function">
    <text evidence="17">Catalyzes the dehydration of the S-form of NAD(P)HX at the expense of ADP, which is converted to AMP. Together with NAD(P)HX epimerase, which catalyzes the epimerization of the S- and R-forms, the enzyme allows the repair of both epimers of NAD(P)HX, a damaged form of NAD(P)H that is a result of enzymatic or heat-dependent hydration.</text>
</comment>
<keyword evidence="7 17" id="KW-0067">ATP-binding</keyword>
<dbReference type="InterPro" id="IPR029056">
    <property type="entry name" value="Ribokinase-like"/>
</dbReference>
<comment type="cofactor">
    <cofactor evidence="18 19">
        <name>K(+)</name>
        <dbReference type="ChEBI" id="CHEBI:29103"/>
    </cofactor>
    <text evidence="18 19">Binds 1 potassium ion per subunit.</text>
</comment>
<evidence type="ECO:0000256" key="19">
    <source>
        <dbReference type="PIRNR" id="PIRNR017184"/>
    </source>
</evidence>
<evidence type="ECO:0000313" key="23">
    <source>
        <dbReference type="Proteomes" id="UP000677305"/>
    </source>
</evidence>
<evidence type="ECO:0000256" key="14">
    <source>
        <dbReference type="ARBA" id="ARBA00025153"/>
    </source>
</evidence>
<evidence type="ECO:0000256" key="8">
    <source>
        <dbReference type="ARBA" id="ARBA00022857"/>
    </source>
</evidence>
<reference evidence="22 23" key="1">
    <citation type="submission" date="2020-07" db="EMBL/GenBank/DDBJ databases">
        <title>Vallitalea guaymasensis genome.</title>
        <authorList>
            <person name="Postec A."/>
        </authorList>
    </citation>
    <scope>NUCLEOTIDE SEQUENCE [LARGE SCALE GENOMIC DNA]</scope>
    <source>
        <strain evidence="22 23">Ra1766G1</strain>
    </source>
</reference>
<dbReference type="Pfam" id="PF01256">
    <property type="entry name" value="Carb_kinase"/>
    <property type="match status" value="1"/>
</dbReference>
<dbReference type="Pfam" id="PF03853">
    <property type="entry name" value="YjeF_N"/>
    <property type="match status" value="1"/>
</dbReference>
<dbReference type="PANTHER" id="PTHR12592">
    <property type="entry name" value="ATP-DEPENDENT (S)-NAD(P)H-HYDRATE DEHYDRATASE FAMILY MEMBER"/>
    <property type="match status" value="1"/>
</dbReference>
<organism evidence="22 23">
    <name type="scientific">Vallitalea guaymasensis</name>
    <dbReference type="NCBI Taxonomy" id="1185412"/>
    <lineage>
        <taxon>Bacteria</taxon>
        <taxon>Bacillati</taxon>
        <taxon>Bacillota</taxon>
        <taxon>Clostridia</taxon>
        <taxon>Lachnospirales</taxon>
        <taxon>Vallitaleaceae</taxon>
        <taxon>Vallitalea</taxon>
    </lineage>
</organism>
<feature type="domain" description="YjeF C-terminal" evidence="20">
    <location>
        <begin position="229"/>
        <end position="511"/>
    </location>
</feature>
<accession>A0A8J8M6U6</accession>
<dbReference type="HAMAP" id="MF_01966">
    <property type="entry name" value="NADHX_epimerase"/>
    <property type="match status" value="1"/>
</dbReference>
<dbReference type="PROSITE" id="PS51385">
    <property type="entry name" value="YJEF_N"/>
    <property type="match status" value="1"/>
</dbReference>
<keyword evidence="9 18" id="KW-0630">Potassium</keyword>
<evidence type="ECO:0000256" key="12">
    <source>
        <dbReference type="ARBA" id="ARBA00023239"/>
    </source>
</evidence>
<dbReference type="Proteomes" id="UP000677305">
    <property type="component" value="Chromosome"/>
</dbReference>
<evidence type="ECO:0000256" key="13">
    <source>
        <dbReference type="ARBA" id="ARBA00023268"/>
    </source>
</evidence>
<evidence type="ECO:0000259" key="20">
    <source>
        <dbReference type="PROSITE" id="PS51383"/>
    </source>
</evidence>
<evidence type="ECO:0000256" key="9">
    <source>
        <dbReference type="ARBA" id="ARBA00022958"/>
    </source>
</evidence>
<feature type="binding site" evidence="18">
    <location>
        <begin position="133"/>
        <end position="139"/>
    </location>
    <ligand>
        <name>(6S)-NADPHX</name>
        <dbReference type="ChEBI" id="CHEBI:64076"/>
    </ligand>
</feature>
<feature type="binding site" evidence="18">
    <location>
        <position position="58"/>
    </location>
    <ligand>
        <name>K(+)</name>
        <dbReference type="ChEBI" id="CHEBI:29103"/>
    </ligand>
</feature>
<evidence type="ECO:0000256" key="10">
    <source>
        <dbReference type="ARBA" id="ARBA00023027"/>
    </source>
</evidence>
<comment type="cofactor">
    <cofactor evidence="17">
        <name>Mg(2+)</name>
        <dbReference type="ChEBI" id="CHEBI:18420"/>
    </cofactor>
</comment>
<sequence length="514" mass="55338">MKVVKSYEMKEIDRYTIEEIGIPGIVLMENAAMSVVSETIQLLKESNKVVICCGTGNNGGDGFAIGRILSCNNIKVSIIIIGDSGKIKGDAKINYDIARQLNIDIHEFNDERQMDELKNIVSDCDVIYDAIFGTGLCREVTGKYLEAIKIINRANAYRIAIDIPSGVNADDGQILGNSVCADKTVTFCLPKVGLLLYPGANYVGDLVVADIGIPNISIDRINSHTTIMDDNLARYFMPNRVKMSHKGSYGKVLVIAGTSKMTGAAVLTSLSAYRTGAGLVKTFIEESVSSVVTTKVPEAVVETYSRANNNISNEDKEKLLEMLGWADTIAIGPGLGNDNITRKILEIVISNFNKTVVVDADGINALSKDKEILNNRKCEIIVTPHLGEMSRLTDYDIGEITNNTIKVAVELSRTYKITCVLKSARTIISSPNGMVNINIYGNSGMATAGSGDVLTGIIVSLLGQGLNASDAAILGVYIHSKAGDKAKDDKGEHGLIANDIICNIPYVIKSSLNE</sequence>
<feature type="binding site" evidence="18">
    <location>
        <position position="144"/>
    </location>
    <ligand>
        <name>(6S)-NADPHX</name>
        <dbReference type="ChEBI" id="CHEBI:64076"/>
    </ligand>
</feature>
<dbReference type="Gene3D" id="3.40.1190.20">
    <property type="match status" value="1"/>
</dbReference>
<dbReference type="PIRSF" id="PIRSF017184">
    <property type="entry name" value="Nnr"/>
    <property type="match status" value="1"/>
</dbReference>
<evidence type="ECO:0000313" key="22">
    <source>
        <dbReference type="EMBL" id="QUH27462.1"/>
    </source>
</evidence>
<dbReference type="EC" id="5.1.99.6" evidence="19"/>
<keyword evidence="6 17" id="KW-0547">Nucleotide-binding</keyword>
<protein>
    <recommendedName>
        <fullName evidence="19">Bifunctional NAD(P)H-hydrate repair enzyme</fullName>
    </recommendedName>
    <alternativeName>
        <fullName evidence="19">Nicotinamide nucleotide repair protein</fullName>
    </alternativeName>
    <domain>
        <recommendedName>
            <fullName evidence="19">ADP-dependent (S)-NAD(P)H-hydrate dehydratase</fullName>
            <ecNumber evidence="19">4.2.1.136</ecNumber>
        </recommendedName>
        <alternativeName>
            <fullName evidence="19">ADP-dependent NAD(P)HX dehydratase</fullName>
        </alternativeName>
    </domain>
    <domain>
        <recommendedName>
            <fullName evidence="19">NAD(P)H-hydrate epimerase</fullName>
            <ecNumber evidence="19">5.1.99.6</ecNumber>
        </recommendedName>
    </domain>
</protein>
<dbReference type="PROSITE" id="PS51383">
    <property type="entry name" value="YJEF_C_3"/>
    <property type="match status" value="1"/>
</dbReference>
<feature type="binding site" evidence="17">
    <location>
        <position position="452"/>
    </location>
    <ligand>
        <name>(6S)-NADPHX</name>
        <dbReference type="ChEBI" id="CHEBI:64076"/>
    </ligand>
</feature>
<comment type="function">
    <text evidence="18">Catalyzes the epimerization of the S- and R-forms of NAD(P)HX, a damaged form of NAD(P)H that is a result of enzymatic or heat-dependent hydration. This is a prerequisite for the S-specific NAD(P)H-hydrate dehydratase to allow the repair of both epimers of NAD(P)HX.</text>
</comment>
<keyword evidence="5 18" id="KW-0479">Metal-binding</keyword>
<dbReference type="NCBIfam" id="TIGR00196">
    <property type="entry name" value="yjeF_cterm"/>
    <property type="match status" value="1"/>
</dbReference>
<dbReference type="FunFam" id="3.40.50.10260:FF:000003">
    <property type="entry name" value="Multifunctional fusion protein"/>
    <property type="match status" value="1"/>
</dbReference>
<evidence type="ECO:0000256" key="7">
    <source>
        <dbReference type="ARBA" id="ARBA00022840"/>
    </source>
</evidence>
<feature type="binding site" evidence="18">
    <location>
        <position position="165"/>
    </location>
    <ligand>
        <name>K(+)</name>
        <dbReference type="ChEBI" id="CHEBI:29103"/>
    </ligand>
</feature>
<dbReference type="AlphaFoldDB" id="A0A8J8M6U6"/>
<dbReference type="GO" id="GO:0052855">
    <property type="term" value="F:ADP-dependent NAD(P)H-hydrate dehydratase activity"/>
    <property type="evidence" value="ECO:0007669"/>
    <property type="project" value="UniProtKB-UniRule"/>
</dbReference>
<evidence type="ECO:0000256" key="1">
    <source>
        <dbReference type="ARBA" id="ARBA00000013"/>
    </source>
</evidence>
<dbReference type="GO" id="GO:0046872">
    <property type="term" value="F:metal ion binding"/>
    <property type="evidence" value="ECO:0007669"/>
    <property type="project" value="UniProtKB-UniRule"/>
</dbReference>
<dbReference type="EMBL" id="CP058561">
    <property type="protein sequence ID" value="QUH27462.1"/>
    <property type="molecule type" value="Genomic_DNA"/>
</dbReference>
<comment type="subunit">
    <text evidence="17">Homotetramer.</text>
</comment>
<dbReference type="Gene3D" id="3.40.50.10260">
    <property type="entry name" value="YjeF N-terminal domain"/>
    <property type="match status" value="1"/>
</dbReference>
<comment type="similarity">
    <text evidence="18">Belongs to the NnrE/AIBP family.</text>
</comment>
<dbReference type="InterPro" id="IPR004443">
    <property type="entry name" value="YjeF_N_dom"/>
</dbReference>
<dbReference type="RefSeq" id="WP_212691835.1">
    <property type="nucleotide sequence ID" value="NZ_CP058561.1"/>
</dbReference>
<evidence type="ECO:0000256" key="4">
    <source>
        <dbReference type="ARBA" id="ARBA00009524"/>
    </source>
</evidence>
<keyword evidence="13" id="KW-0511">Multifunctional enzyme</keyword>
<dbReference type="InterPro" id="IPR036652">
    <property type="entry name" value="YjeF_N_dom_sf"/>
</dbReference>
<comment type="similarity">
    <text evidence="3 19">In the N-terminal section; belongs to the NnrE/AIBP family.</text>
</comment>
<dbReference type="PROSITE" id="PS01050">
    <property type="entry name" value="YJEF_C_2"/>
    <property type="match status" value="1"/>
</dbReference>
<feature type="binding site" evidence="17">
    <location>
        <begin position="422"/>
        <end position="426"/>
    </location>
    <ligand>
        <name>AMP</name>
        <dbReference type="ChEBI" id="CHEBI:456215"/>
    </ligand>
</feature>
<dbReference type="InterPro" id="IPR017953">
    <property type="entry name" value="Carbohydrate_kinase_pred_CS"/>
</dbReference>
<comment type="catalytic activity">
    <reaction evidence="2 18 19">
        <text>(6R)-NADPHX = (6S)-NADPHX</text>
        <dbReference type="Rhea" id="RHEA:32227"/>
        <dbReference type="ChEBI" id="CHEBI:64076"/>
        <dbReference type="ChEBI" id="CHEBI:64077"/>
        <dbReference type="EC" id="5.1.99.6"/>
    </reaction>
</comment>
<keyword evidence="10 17" id="KW-0520">NAD</keyword>
<keyword evidence="8 17" id="KW-0521">NADP</keyword>
<comment type="catalytic activity">
    <reaction evidence="1 18 19">
        <text>(6R)-NADHX = (6S)-NADHX</text>
        <dbReference type="Rhea" id="RHEA:32215"/>
        <dbReference type="ChEBI" id="CHEBI:64074"/>
        <dbReference type="ChEBI" id="CHEBI:64075"/>
        <dbReference type="EC" id="5.1.99.6"/>
    </reaction>
</comment>
<dbReference type="GO" id="GO:0046496">
    <property type="term" value="P:nicotinamide nucleotide metabolic process"/>
    <property type="evidence" value="ECO:0007669"/>
    <property type="project" value="UniProtKB-UniRule"/>
</dbReference>
<dbReference type="KEGG" id="vgu:HYG85_00405"/>
<comment type="catalytic activity">
    <reaction evidence="15 17 19">
        <text>(6S)-NADHX + ADP = AMP + phosphate + NADH + H(+)</text>
        <dbReference type="Rhea" id="RHEA:32223"/>
        <dbReference type="ChEBI" id="CHEBI:15378"/>
        <dbReference type="ChEBI" id="CHEBI:43474"/>
        <dbReference type="ChEBI" id="CHEBI:57945"/>
        <dbReference type="ChEBI" id="CHEBI:64074"/>
        <dbReference type="ChEBI" id="CHEBI:456215"/>
        <dbReference type="ChEBI" id="CHEBI:456216"/>
        <dbReference type="EC" id="4.2.1.136"/>
    </reaction>
</comment>
<feature type="binding site" evidence="17">
    <location>
        <position position="264"/>
    </location>
    <ligand>
        <name>(6S)-NADPHX</name>
        <dbReference type="ChEBI" id="CHEBI:64076"/>
    </ligand>
</feature>
<evidence type="ECO:0000256" key="3">
    <source>
        <dbReference type="ARBA" id="ARBA00006001"/>
    </source>
</evidence>
<keyword evidence="12 17" id="KW-0456">Lyase</keyword>
<feature type="binding site" evidence="17">
    <location>
        <position position="385"/>
    </location>
    <ligand>
        <name>(6S)-NADPHX</name>
        <dbReference type="ChEBI" id="CHEBI:64076"/>
    </ligand>
</feature>
<feature type="binding site" evidence="18">
    <location>
        <position position="129"/>
    </location>
    <ligand>
        <name>K(+)</name>
        <dbReference type="ChEBI" id="CHEBI:29103"/>
    </ligand>
</feature>
<dbReference type="HAMAP" id="MF_01965">
    <property type="entry name" value="NADHX_dehydratase"/>
    <property type="match status" value="1"/>
</dbReference>
<evidence type="ECO:0000256" key="16">
    <source>
        <dbReference type="ARBA" id="ARBA00049209"/>
    </source>
</evidence>
<dbReference type="CDD" id="cd01171">
    <property type="entry name" value="YXKO-related"/>
    <property type="match status" value="1"/>
</dbReference>
<evidence type="ECO:0000256" key="6">
    <source>
        <dbReference type="ARBA" id="ARBA00022741"/>
    </source>
</evidence>
<evidence type="ECO:0000259" key="21">
    <source>
        <dbReference type="PROSITE" id="PS51385"/>
    </source>
</evidence>
<dbReference type="EC" id="4.2.1.136" evidence="19"/>
<feature type="binding site" evidence="18">
    <location>
        <position position="162"/>
    </location>
    <ligand>
        <name>(6S)-NADPHX</name>
        <dbReference type="ChEBI" id="CHEBI:64076"/>
    </ligand>
</feature>
<comment type="similarity">
    <text evidence="4 19">In the C-terminal section; belongs to the NnrD/CARKD family.</text>
</comment>
<evidence type="ECO:0000256" key="18">
    <source>
        <dbReference type="HAMAP-Rule" id="MF_01966"/>
    </source>
</evidence>
<keyword evidence="11 18" id="KW-0413">Isomerase</keyword>
<dbReference type="GO" id="GO:0005524">
    <property type="term" value="F:ATP binding"/>
    <property type="evidence" value="ECO:0007669"/>
    <property type="project" value="UniProtKB-UniRule"/>
</dbReference>
<feature type="binding site" evidence="17">
    <location>
        <position position="334"/>
    </location>
    <ligand>
        <name>(6S)-NADPHX</name>
        <dbReference type="ChEBI" id="CHEBI:64076"/>
    </ligand>
</feature>
<comment type="catalytic activity">
    <reaction evidence="16 17 19">
        <text>(6S)-NADPHX + ADP = AMP + phosphate + NADPH + H(+)</text>
        <dbReference type="Rhea" id="RHEA:32235"/>
        <dbReference type="ChEBI" id="CHEBI:15378"/>
        <dbReference type="ChEBI" id="CHEBI:43474"/>
        <dbReference type="ChEBI" id="CHEBI:57783"/>
        <dbReference type="ChEBI" id="CHEBI:64076"/>
        <dbReference type="ChEBI" id="CHEBI:456215"/>
        <dbReference type="ChEBI" id="CHEBI:456216"/>
        <dbReference type="EC" id="4.2.1.136"/>
    </reaction>
</comment>
<comment type="similarity">
    <text evidence="17">Belongs to the NnrD/CARKD family.</text>
</comment>
<evidence type="ECO:0000256" key="11">
    <source>
        <dbReference type="ARBA" id="ARBA00023235"/>
    </source>
</evidence>
<gene>
    <name evidence="17" type="primary">nnrD</name>
    <name evidence="18" type="synonym">nnrE</name>
    <name evidence="22" type="ORF">HYG85_00405</name>
</gene>
<dbReference type="PANTHER" id="PTHR12592:SF0">
    <property type="entry name" value="ATP-DEPENDENT (S)-NAD(P)H-HYDRATE DEHYDRATASE"/>
    <property type="match status" value="1"/>
</dbReference>
<comment type="function">
    <text evidence="14 19">Bifunctional enzyme that catalyzes the epimerization of the S- and R-forms of NAD(P)HX and the dehydration of the S-form of NAD(P)HX at the expense of ADP, which is converted to AMP. This allows the repair of both epimers of NAD(P)HX, a damaged form of NAD(P)H that is a result of enzymatic or heat-dependent hydration.</text>
</comment>
<proteinExistence type="inferred from homology"/>
<feature type="domain" description="YjeF N-terminal" evidence="21">
    <location>
        <begin position="9"/>
        <end position="219"/>
    </location>
</feature>
<keyword evidence="23" id="KW-1185">Reference proteome</keyword>
<evidence type="ECO:0000256" key="2">
    <source>
        <dbReference type="ARBA" id="ARBA00000909"/>
    </source>
</evidence>
<dbReference type="NCBIfam" id="TIGR00197">
    <property type="entry name" value="yjeF_nterm"/>
    <property type="match status" value="1"/>
</dbReference>
<dbReference type="GO" id="GO:0052856">
    <property type="term" value="F:NAD(P)HX epimerase activity"/>
    <property type="evidence" value="ECO:0007669"/>
    <property type="project" value="UniProtKB-UniRule"/>
</dbReference>